<protein>
    <recommendedName>
        <fullName evidence="4">Modulator of FtsH protease</fullName>
    </recommendedName>
</protein>
<dbReference type="AlphaFoldDB" id="A0A3N1CU67"/>
<dbReference type="Proteomes" id="UP000272400">
    <property type="component" value="Unassembled WGS sequence"/>
</dbReference>
<accession>A0A3N1CU67</accession>
<evidence type="ECO:0008006" key="4">
    <source>
        <dbReference type="Google" id="ProtNLM"/>
    </source>
</evidence>
<evidence type="ECO:0000256" key="1">
    <source>
        <dbReference type="SAM" id="Phobius"/>
    </source>
</evidence>
<keyword evidence="1" id="KW-1133">Transmembrane helix</keyword>
<sequence>MGYDAGAWADFCAAVMGTSGALSGLLIVAVTINIERILAYPGLSARAAATLILFAAPLVLCALVLAPGQPRGALAAELLATGAVLGWALTAAHARAARAPDRRDRSRHLRTATTLLCAGGVLLAGATLAAGWGGGLYWLLPTVLGAFVLGLLATWVLLVEILR</sequence>
<name>A0A3N1CU67_9ACTN</name>
<dbReference type="RefSeq" id="WP_123664419.1">
    <property type="nucleotide sequence ID" value="NZ_RJKE01000001.1"/>
</dbReference>
<feature type="transmembrane region" description="Helical" evidence="1">
    <location>
        <begin position="43"/>
        <end position="66"/>
    </location>
</feature>
<keyword evidence="3" id="KW-1185">Reference proteome</keyword>
<feature type="transmembrane region" description="Helical" evidence="1">
    <location>
        <begin position="72"/>
        <end position="92"/>
    </location>
</feature>
<keyword evidence="1" id="KW-0472">Membrane</keyword>
<comment type="caution">
    <text evidence="2">The sequence shown here is derived from an EMBL/GenBank/DDBJ whole genome shotgun (WGS) entry which is preliminary data.</text>
</comment>
<reference evidence="2 3" key="1">
    <citation type="submission" date="2018-11" db="EMBL/GenBank/DDBJ databases">
        <title>Sequencing the genomes of 1000 actinobacteria strains.</title>
        <authorList>
            <person name="Klenk H.-P."/>
        </authorList>
    </citation>
    <scope>NUCLEOTIDE SEQUENCE [LARGE SCALE GENOMIC DNA]</scope>
    <source>
        <strain evidence="2 3">DSM 44254</strain>
    </source>
</reference>
<feature type="transmembrane region" description="Helical" evidence="1">
    <location>
        <begin position="6"/>
        <end position="31"/>
    </location>
</feature>
<keyword evidence="1" id="KW-0812">Transmembrane</keyword>
<evidence type="ECO:0000313" key="2">
    <source>
        <dbReference type="EMBL" id="ROO84852.1"/>
    </source>
</evidence>
<organism evidence="2 3">
    <name type="scientific">Actinocorallia herbida</name>
    <dbReference type="NCBI Taxonomy" id="58109"/>
    <lineage>
        <taxon>Bacteria</taxon>
        <taxon>Bacillati</taxon>
        <taxon>Actinomycetota</taxon>
        <taxon>Actinomycetes</taxon>
        <taxon>Streptosporangiales</taxon>
        <taxon>Thermomonosporaceae</taxon>
        <taxon>Actinocorallia</taxon>
    </lineage>
</organism>
<dbReference type="EMBL" id="RJKE01000001">
    <property type="protein sequence ID" value="ROO84852.1"/>
    <property type="molecule type" value="Genomic_DNA"/>
</dbReference>
<evidence type="ECO:0000313" key="3">
    <source>
        <dbReference type="Proteomes" id="UP000272400"/>
    </source>
</evidence>
<feature type="transmembrane region" description="Helical" evidence="1">
    <location>
        <begin position="138"/>
        <end position="159"/>
    </location>
</feature>
<feature type="transmembrane region" description="Helical" evidence="1">
    <location>
        <begin position="113"/>
        <end position="132"/>
    </location>
</feature>
<gene>
    <name evidence="2" type="ORF">EDD29_2381</name>
</gene>
<proteinExistence type="predicted"/>